<gene>
    <name evidence="2" type="ORF">VTJ49DRAFT_983</name>
</gene>
<organism evidence="2 3">
    <name type="scientific">Humicola insolens</name>
    <name type="common">Soft-rot fungus</name>
    <dbReference type="NCBI Taxonomy" id="85995"/>
    <lineage>
        <taxon>Eukaryota</taxon>
        <taxon>Fungi</taxon>
        <taxon>Dikarya</taxon>
        <taxon>Ascomycota</taxon>
        <taxon>Pezizomycotina</taxon>
        <taxon>Sordariomycetes</taxon>
        <taxon>Sordariomycetidae</taxon>
        <taxon>Sordariales</taxon>
        <taxon>Chaetomiaceae</taxon>
        <taxon>Mycothermus</taxon>
    </lineage>
</organism>
<comment type="caution">
    <text evidence="2">The sequence shown here is derived from an EMBL/GenBank/DDBJ whole genome shotgun (WGS) entry which is preliminary data.</text>
</comment>
<accession>A0ABR3VDL2</accession>
<dbReference type="EMBL" id="JAZGSY010000134">
    <property type="protein sequence ID" value="KAL1839939.1"/>
    <property type="molecule type" value="Genomic_DNA"/>
</dbReference>
<feature type="region of interest" description="Disordered" evidence="1">
    <location>
        <begin position="1"/>
        <end position="20"/>
    </location>
</feature>
<sequence>MGDGSLEQSQQHQRRRRGGCPECCGTHPARIRRWCAILASPWPCRCKAAKAGRAVLLGMPVVPLCSFAASGARRPVEAKSVSYVTSKSDFMGGIMLVRVAKSCNCKLSISRGRVGSRWQGEQSICNGMSRYINVASLKKPRRRPARTNDAELSAAEFEG</sequence>
<protein>
    <submittedName>
        <fullName evidence="2">Uncharacterized protein</fullName>
    </submittedName>
</protein>
<evidence type="ECO:0000313" key="2">
    <source>
        <dbReference type="EMBL" id="KAL1839939.1"/>
    </source>
</evidence>
<keyword evidence="3" id="KW-1185">Reference proteome</keyword>
<reference evidence="2 3" key="1">
    <citation type="journal article" date="2024" name="Commun. Biol.">
        <title>Comparative genomic analysis of thermophilic fungi reveals convergent evolutionary adaptations and gene losses.</title>
        <authorList>
            <person name="Steindorff A.S."/>
            <person name="Aguilar-Pontes M.V."/>
            <person name="Robinson A.J."/>
            <person name="Andreopoulos B."/>
            <person name="LaButti K."/>
            <person name="Kuo A."/>
            <person name="Mondo S."/>
            <person name="Riley R."/>
            <person name="Otillar R."/>
            <person name="Haridas S."/>
            <person name="Lipzen A."/>
            <person name="Grimwood J."/>
            <person name="Schmutz J."/>
            <person name="Clum A."/>
            <person name="Reid I.D."/>
            <person name="Moisan M.C."/>
            <person name="Butler G."/>
            <person name="Nguyen T.T.M."/>
            <person name="Dewar K."/>
            <person name="Conant G."/>
            <person name="Drula E."/>
            <person name="Henrissat B."/>
            <person name="Hansel C."/>
            <person name="Singer S."/>
            <person name="Hutchinson M.I."/>
            <person name="de Vries R.P."/>
            <person name="Natvig D.O."/>
            <person name="Powell A.J."/>
            <person name="Tsang A."/>
            <person name="Grigoriev I.V."/>
        </authorList>
    </citation>
    <scope>NUCLEOTIDE SEQUENCE [LARGE SCALE GENOMIC DNA]</scope>
    <source>
        <strain evidence="2 3">CBS 620.91</strain>
    </source>
</reference>
<name>A0ABR3VDL2_HUMIN</name>
<proteinExistence type="predicted"/>
<evidence type="ECO:0000256" key="1">
    <source>
        <dbReference type="SAM" id="MobiDB-lite"/>
    </source>
</evidence>
<dbReference type="Proteomes" id="UP001583172">
    <property type="component" value="Unassembled WGS sequence"/>
</dbReference>
<evidence type="ECO:0000313" key="3">
    <source>
        <dbReference type="Proteomes" id="UP001583172"/>
    </source>
</evidence>